<reference evidence="2 3" key="1">
    <citation type="journal article" date="2012" name="BMC Genomics">
        <title>Sequencing the genome of Marssonina brunnea reveals fungus-poplar co-evolution.</title>
        <authorList>
            <person name="Zhu S."/>
            <person name="Cao Y.-Z."/>
            <person name="Jiang C."/>
            <person name="Tan B.-Y."/>
            <person name="Wang Z."/>
            <person name="Feng S."/>
            <person name="Zhang L."/>
            <person name="Su X.-H."/>
            <person name="Brejova B."/>
            <person name="Vinar T."/>
            <person name="Xu M."/>
            <person name="Wang M.-X."/>
            <person name="Zhang S.-G."/>
            <person name="Huang M.-R."/>
            <person name="Wu R."/>
            <person name="Zhou Y."/>
        </authorList>
    </citation>
    <scope>NUCLEOTIDE SEQUENCE [LARGE SCALE GENOMIC DNA]</scope>
    <source>
        <strain evidence="2 3">MB_m1</strain>
    </source>
</reference>
<dbReference type="InterPro" id="IPR045564">
    <property type="entry name" value="DUF5910"/>
</dbReference>
<dbReference type="eggNOG" id="ENOG502SUI0">
    <property type="taxonomic scope" value="Eukaryota"/>
</dbReference>
<evidence type="ECO:0000313" key="2">
    <source>
        <dbReference type="EMBL" id="EKD21761.1"/>
    </source>
</evidence>
<accession>K1X9K2</accession>
<dbReference type="AlphaFoldDB" id="K1X9K2"/>
<dbReference type="OrthoDB" id="4540223at2759"/>
<dbReference type="InParanoid" id="K1X9K2"/>
<keyword evidence="1" id="KW-0732">Signal</keyword>
<dbReference type="Pfam" id="PF19287">
    <property type="entry name" value="DUF5910"/>
    <property type="match status" value="1"/>
</dbReference>
<keyword evidence="3" id="KW-1185">Reference proteome</keyword>
<dbReference type="EMBL" id="JH921428">
    <property type="protein sequence ID" value="EKD21761.1"/>
    <property type="molecule type" value="Genomic_DNA"/>
</dbReference>
<name>K1X9K2_MARBU</name>
<gene>
    <name evidence="2" type="ORF">MBM_00874</name>
</gene>
<protein>
    <submittedName>
        <fullName evidence="2">Uncharacterized protein</fullName>
    </submittedName>
</protein>
<dbReference type="KEGG" id="mbe:MBM_00874"/>
<evidence type="ECO:0000313" key="3">
    <source>
        <dbReference type="Proteomes" id="UP000006753"/>
    </source>
</evidence>
<sequence>MLGSTSFFAILLALSYFFNTAQGMWWKKKTSKVMGYATVSEADARRINQDNKLFPKEPTTGFDVQLGHGFYILQGPENWPNAEEGNWYCAITAKTKEMRDLSKVYIPSTYWSEDEEFILSYVRALVNKPDEALRISWVRAGAQLQMLIPSKVIAEDTALKLRAKCFETENQLKEYSDKFIDWQKKRGWTIHGELGRPSF</sequence>
<evidence type="ECO:0000256" key="1">
    <source>
        <dbReference type="SAM" id="SignalP"/>
    </source>
</evidence>
<dbReference type="GeneID" id="18756809"/>
<organism evidence="2 3">
    <name type="scientific">Marssonina brunnea f. sp. multigermtubi (strain MB_m1)</name>
    <name type="common">Marssonina leaf spot fungus</name>
    <dbReference type="NCBI Taxonomy" id="1072389"/>
    <lineage>
        <taxon>Eukaryota</taxon>
        <taxon>Fungi</taxon>
        <taxon>Dikarya</taxon>
        <taxon>Ascomycota</taxon>
        <taxon>Pezizomycotina</taxon>
        <taxon>Leotiomycetes</taxon>
        <taxon>Helotiales</taxon>
        <taxon>Drepanopezizaceae</taxon>
        <taxon>Drepanopeziza</taxon>
    </lineage>
</organism>
<dbReference type="HOGENOM" id="CLU_091777_0_1_1"/>
<feature type="signal peptide" evidence="1">
    <location>
        <begin position="1"/>
        <end position="23"/>
    </location>
</feature>
<dbReference type="Proteomes" id="UP000006753">
    <property type="component" value="Unassembled WGS sequence"/>
</dbReference>
<feature type="chain" id="PRO_5003853269" evidence="1">
    <location>
        <begin position="24"/>
        <end position="199"/>
    </location>
</feature>
<dbReference type="RefSeq" id="XP_007288763.1">
    <property type="nucleotide sequence ID" value="XM_007288701.1"/>
</dbReference>
<proteinExistence type="predicted"/>